<dbReference type="InterPro" id="IPR001563">
    <property type="entry name" value="Peptidase_S10"/>
</dbReference>
<dbReference type="GO" id="GO:0006508">
    <property type="term" value="P:proteolysis"/>
    <property type="evidence" value="ECO:0007669"/>
    <property type="project" value="UniProtKB-KW"/>
</dbReference>
<dbReference type="EMBL" id="CP007139">
    <property type="protein sequence ID" value="AIE85720.1"/>
    <property type="molecule type" value="Genomic_DNA"/>
</dbReference>
<name>A0A068NSH4_FIMGI</name>
<gene>
    <name evidence="7" type="ORF">OP10G_2352</name>
</gene>
<evidence type="ECO:0000256" key="6">
    <source>
        <dbReference type="SAM" id="SignalP"/>
    </source>
</evidence>
<dbReference type="Gene3D" id="3.40.50.1820">
    <property type="entry name" value="alpha/beta hydrolase"/>
    <property type="match status" value="1"/>
</dbReference>
<organism evidence="7 8">
    <name type="scientific">Fimbriimonas ginsengisoli Gsoil 348</name>
    <dbReference type="NCBI Taxonomy" id="661478"/>
    <lineage>
        <taxon>Bacteria</taxon>
        <taxon>Bacillati</taxon>
        <taxon>Armatimonadota</taxon>
        <taxon>Fimbriimonadia</taxon>
        <taxon>Fimbriimonadales</taxon>
        <taxon>Fimbriimonadaceae</taxon>
        <taxon>Fimbriimonas</taxon>
    </lineage>
</organism>
<dbReference type="InterPro" id="IPR018202">
    <property type="entry name" value="Ser_caboxypep_ser_AS"/>
</dbReference>
<dbReference type="Pfam" id="PF00450">
    <property type="entry name" value="Peptidase_S10"/>
    <property type="match status" value="1"/>
</dbReference>
<dbReference type="AlphaFoldDB" id="A0A068NSH4"/>
<evidence type="ECO:0000313" key="8">
    <source>
        <dbReference type="Proteomes" id="UP000027982"/>
    </source>
</evidence>
<keyword evidence="1 7" id="KW-0121">Carboxypeptidase</keyword>
<dbReference type="SUPFAM" id="SSF53474">
    <property type="entry name" value="alpha/beta-Hydrolases"/>
    <property type="match status" value="1"/>
</dbReference>
<dbReference type="InterPro" id="IPR029058">
    <property type="entry name" value="AB_hydrolase_fold"/>
</dbReference>
<evidence type="ECO:0000256" key="4">
    <source>
        <dbReference type="ARBA" id="ARBA00022801"/>
    </source>
</evidence>
<dbReference type="PANTHER" id="PTHR11802">
    <property type="entry name" value="SERINE PROTEASE FAMILY S10 SERINE CARBOXYPEPTIDASE"/>
    <property type="match status" value="1"/>
</dbReference>
<keyword evidence="5" id="KW-0325">Glycoprotein</keyword>
<feature type="chain" id="PRO_5001651936" evidence="6">
    <location>
        <begin position="20"/>
        <end position="511"/>
    </location>
</feature>
<evidence type="ECO:0000256" key="1">
    <source>
        <dbReference type="ARBA" id="ARBA00022645"/>
    </source>
</evidence>
<evidence type="ECO:0000256" key="3">
    <source>
        <dbReference type="ARBA" id="ARBA00022729"/>
    </source>
</evidence>
<dbReference type="eggNOG" id="COG2939">
    <property type="taxonomic scope" value="Bacteria"/>
</dbReference>
<keyword evidence="3 6" id="KW-0732">Signal</keyword>
<dbReference type="KEGG" id="fgi:OP10G_2352"/>
<evidence type="ECO:0000256" key="2">
    <source>
        <dbReference type="ARBA" id="ARBA00022670"/>
    </source>
</evidence>
<dbReference type="Proteomes" id="UP000027982">
    <property type="component" value="Chromosome"/>
</dbReference>
<keyword evidence="4" id="KW-0378">Hydrolase</keyword>
<accession>A0A068NSH4</accession>
<feature type="signal peptide" evidence="6">
    <location>
        <begin position="1"/>
        <end position="19"/>
    </location>
</feature>
<dbReference type="HOGENOM" id="CLU_032786_0_0_0"/>
<sequence>MRYALSVLSLIPFFAVMLAQGPGQNPQTGPRSQTRPPVADASPVVPAIEIAPSVTHHTLTLPSGAVTYTATAAQIPLRNEAGEVECRMFYVAYTKDGAEAHNRPVTFAFNGGPGSATLWLHMGSLGPKRAPMNDDGTLPNPPYEAVDNMDSWLDFTDVVVIDAPGTGYSRIARPDLASKYFGLQPDIAAFSSFIRNWLTSHKRWRSPLFVAGESYGGIRGSGLSNALFRSGVALNGFVSISGTSNFMTLDGMRGNDSTYISFFPSMAACAWYHHKLAPRFKDVASVVRETQDWIDKEYAPALQRGDSLSPKEKEHIADKMSEYLGISKKYCLGANLRVTERQMFRELLRDEGLTIGRYDGRLTGKEELLVGERGSGDPSDDATTAPFTSSLNDYLQNDLAIKTDLPYLNSGNVRPWAEPEGSYAETASDLRSVLARNQHFRALYCCGYYDLACPLNGTIYTVNHMGLDPVTRSHVSFQYYPAGHMMYIEKSSRKKLHDDVAKFEADCLSGR</sequence>
<evidence type="ECO:0000256" key="5">
    <source>
        <dbReference type="ARBA" id="ARBA00023180"/>
    </source>
</evidence>
<dbReference type="PROSITE" id="PS00131">
    <property type="entry name" value="CARBOXYPEPT_SER_SER"/>
    <property type="match status" value="1"/>
</dbReference>
<dbReference type="PANTHER" id="PTHR11802:SF3">
    <property type="entry name" value="RETINOID-INDUCIBLE SERINE CARBOXYPEPTIDASE"/>
    <property type="match status" value="1"/>
</dbReference>
<proteinExistence type="predicted"/>
<reference evidence="7 8" key="1">
    <citation type="journal article" date="2014" name="PLoS ONE">
        <title>The first complete genome sequence of the class fimbriimonadia in the phylum armatimonadetes.</title>
        <authorList>
            <person name="Hu Z.Y."/>
            <person name="Wang Y.Z."/>
            <person name="Im W.T."/>
            <person name="Wang S.Y."/>
            <person name="Zhao G.P."/>
            <person name="Zheng H.J."/>
            <person name="Quan Z.X."/>
        </authorList>
    </citation>
    <scope>NUCLEOTIDE SEQUENCE [LARGE SCALE GENOMIC DNA]</scope>
    <source>
        <strain evidence="7">Gsoil 348</strain>
    </source>
</reference>
<keyword evidence="2" id="KW-0645">Protease</keyword>
<evidence type="ECO:0000313" key="7">
    <source>
        <dbReference type="EMBL" id="AIE85720.1"/>
    </source>
</evidence>
<keyword evidence="8" id="KW-1185">Reference proteome</keyword>
<dbReference type="GO" id="GO:0004185">
    <property type="term" value="F:serine-type carboxypeptidase activity"/>
    <property type="evidence" value="ECO:0007669"/>
    <property type="project" value="InterPro"/>
</dbReference>
<protein>
    <submittedName>
        <fullName evidence="7">Carboxypeptidase-related protein</fullName>
    </submittedName>
</protein>